<dbReference type="SUPFAM" id="SSF53187">
    <property type="entry name" value="Zn-dependent exopeptidases"/>
    <property type="match status" value="1"/>
</dbReference>
<dbReference type="GO" id="GO:0004177">
    <property type="term" value="F:aminopeptidase activity"/>
    <property type="evidence" value="ECO:0007669"/>
    <property type="project" value="UniProtKB-KW"/>
</dbReference>
<dbReference type="Gene3D" id="3.50.30.30">
    <property type="match status" value="1"/>
</dbReference>
<keyword evidence="4" id="KW-0378">Hydrolase</keyword>
<dbReference type="SUPFAM" id="SSF52025">
    <property type="entry name" value="PA domain"/>
    <property type="match status" value="1"/>
</dbReference>
<dbReference type="Gene3D" id="3.40.630.10">
    <property type="entry name" value="Zn peptidases"/>
    <property type="match status" value="1"/>
</dbReference>
<dbReference type="GO" id="GO:0008235">
    <property type="term" value="F:metalloexopeptidase activity"/>
    <property type="evidence" value="ECO:0007669"/>
    <property type="project" value="InterPro"/>
</dbReference>
<dbReference type="EMBL" id="NSLI01000003">
    <property type="protein sequence ID" value="PAX07998.1"/>
    <property type="molecule type" value="Genomic_DNA"/>
</dbReference>
<feature type="chain" id="PRO_5012923439" evidence="2">
    <location>
        <begin position="21"/>
        <end position="570"/>
    </location>
</feature>
<dbReference type="Proteomes" id="UP000218151">
    <property type="component" value="Unassembled WGS sequence"/>
</dbReference>
<dbReference type="OrthoDB" id="9778250at2"/>
<keyword evidence="5" id="KW-1185">Reference proteome</keyword>
<name>A0A2A2SFI6_9SPHN</name>
<evidence type="ECO:0000259" key="3">
    <source>
        <dbReference type="Pfam" id="PF04389"/>
    </source>
</evidence>
<gene>
    <name evidence="4" type="ORF">CKY28_10380</name>
</gene>
<reference evidence="5" key="1">
    <citation type="submission" date="2017-09" db="EMBL/GenBank/DDBJ databases">
        <authorList>
            <person name="Feng G."/>
            <person name="Zhu H."/>
        </authorList>
    </citation>
    <scope>NUCLEOTIDE SEQUENCE [LARGE SCALE GENOMIC DNA]</scope>
    <source>
        <strain evidence="5">1PNM-20</strain>
    </source>
</reference>
<dbReference type="InterPro" id="IPR045175">
    <property type="entry name" value="M28_fam"/>
</dbReference>
<accession>A0A2A2SFI6</accession>
<dbReference type="Pfam" id="PF04389">
    <property type="entry name" value="Peptidase_M28"/>
    <property type="match status" value="1"/>
</dbReference>
<feature type="domain" description="Peptidase M28" evidence="3">
    <location>
        <begin position="322"/>
        <end position="537"/>
    </location>
</feature>
<dbReference type="GO" id="GO:0006508">
    <property type="term" value="P:proteolysis"/>
    <property type="evidence" value="ECO:0007669"/>
    <property type="project" value="InterPro"/>
</dbReference>
<dbReference type="AlphaFoldDB" id="A0A2A2SFI6"/>
<dbReference type="InterPro" id="IPR007484">
    <property type="entry name" value="Peptidase_M28"/>
</dbReference>
<dbReference type="PANTHER" id="PTHR12147:SF26">
    <property type="entry name" value="PEPTIDASE M28 DOMAIN-CONTAINING PROTEIN"/>
    <property type="match status" value="1"/>
</dbReference>
<feature type="region of interest" description="Disordered" evidence="1">
    <location>
        <begin position="23"/>
        <end position="45"/>
    </location>
</feature>
<keyword evidence="2" id="KW-0732">Signal</keyword>
<keyword evidence="4" id="KW-0645">Protease</keyword>
<sequence>MPMFRSVSAFALLLSSTAFAHDHAHQTAQPPATPAAPQPSEAEANAAANAVLPPDQAAMKAHILFLASDQLKGREAGTPEYDVAAQYVASQFYAAGLRPAGDAGSYLQRVPLVSYKAAEKGTMSFQRRGGQAVPLVFGEDFVTGADPERAVTDITAPVVFVGYGIDAPEFGRNDYRGVDVKGKVVAFLDGAPAGIPSEPRAHLSRTGKMEAASKRGAIGAITLQTPESAKVRSIARLAESWDGVRMTWADGQGVGHSEAPGVTSLGTLGPAGAAKLFEGASTPWATIAARSADPKARFKAFQLPATATVRLKTTIAPATSYNVAGLLPGSDPKLKDEVVVLTAHLDHVGVGRADASGDTIYNGAMDNAVGIASLIEEAKRFKASGKPPRRSIMFLAVTAEEKGLVGADYFATNPTVPKANMVANVNLDMPIITYKFQDVVAFGADRSSLGPIVRRAAANIGVGAADDPLPEQSFFVRSDHYRFVQQGVPSVFLWPGPGGPGKEAWSTFLATNYHRPSDEVVQTAPIDWESGARFIEVNYQIAREIADADQRPVWNKGDFFGTLYKGPMAR</sequence>
<dbReference type="CDD" id="cd04820">
    <property type="entry name" value="PA_M28_1_1"/>
    <property type="match status" value="1"/>
</dbReference>
<keyword evidence="4" id="KW-0031">Aminopeptidase</keyword>
<comment type="caution">
    <text evidence="4">The sequence shown here is derived from an EMBL/GenBank/DDBJ whole genome shotgun (WGS) entry which is preliminary data.</text>
</comment>
<organism evidence="4 5">
    <name type="scientific">Sphingomonas lenta</name>
    <dbReference type="NCBI Taxonomy" id="1141887"/>
    <lineage>
        <taxon>Bacteria</taxon>
        <taxon>Pseudomonadati</taxon>
        <taxon>Pseudomonadota</taxon>
        <taxon>Alphaproteobacteria</taxon>
        <taxon>Sphingomonadales</taxon>
        <taxon>Sphingomonadaceae</taxon>
        <taxon>Sphingomonas</taxon>
    </lineage>
</organism>
<evidence type="ECO:0000313" key="5">
    <source>
        <dbReference type="Proteomes" id="UP000218151"/>
    </source>
</evidence>
<dbReference type="InterPro" id="IPR046450">
    <property type="entry name" value="PA_dom_sf"/>
</dbReference>
<dbReference type="PANTHER" id="PTHR12147">
    <property type="entry name" value="METALLOPEPTIDASE M28 FAMILY MEMBER"/>
    <property type="match status" value="1"/>
</dbReference>
<protein>
    <submittedName>
        <fullName evidence="4">Aminopeptidase</fullName>
    </submittedName>
</protein>
<proteinExistence type="predicted"/>
<feature type="signal peptide" evidence="2">
    <location>
        <begin position="1"/>
        <end position="20"/>
    </location>
</feature>
<evidence type="ECO:0000256" key="1">
    <source>
        <dbReference type="SAM" id="MobiDB-lite"/>
    </source>
</evidence>
<evidence type="ECO:0000256" key="2">
    <source>
        <dbReference type="SAM" id="SignalP"/>
    </source>
</evidence>
<evidence type="ECO:0000313" key="4">
    <source>
        <dbReference type="EMBL" id="PAX07998.1"/>
    </source>
</evidence>